<organism evidence="1 2">
    <name type="scientific">Mucilaginibacter boryungensis</name>
    <dbReference type="NCBI Taxonomy" id="768480"/>
    <lineage>
        <taxon>Bacteria</taxon>
        <taxon>Pseudomonadati</taxon>
        <taxon>Bacteroidota</taxon>
        <taxon>Sphingobacteriia</taxon>
        <taxon>Sphingobacteriales</taxon>
        <taxon>Sphingobacteriaceae</taxon>
        <taxon>Mucilaginibacter</taxon>
    </lineage>
</organism>
<dbReference type="EMBL" id="JADFFM010000001">
    <property type="protein sequence ID" value="MBE9665571.1"/>
    <property type="molecule type" value="Genomic_DNA"/>
</dbReference>
<keyword evidence="2" id="KW-1185">Reference proteome</keyword>
<gene>
    <name evidence="1" type="ORF">IRJ18_04300</name>
</gene>
<dbReference type="Proteomes" id="UP000632774">
    <property type="component" value="Unassembled WGS sequence"/>
</dbReference>
<sequence>MKTLLNKLQQIEGFILKTNNPGDNLVFEAQLLLDENLHQEVSLQKDAYAIINQYGRRKLKAEIESVHQQLFTQTKHQRFREKVLALFK</sequence>
<accession>A0ABR9XDV6</accession>
<comment type="caution">
    <text evidence="1">The sequence shown here is derived from an EMBL/GenBank/DDBJ whole genome shotgun (WGS) entry which is preliminary data.</text>
</comment>
<dbReference type="RefSeq" id="WP_194104968.1">
    <property type="nucleotide sequence ID" value="NZ_JADFFM010000001.1"/>
</dbReference>
<reference evidence="1 2" key="1">
    <citation type="submission" date="2020-10" db="EMBL/GenBank/DDBJ databases">
        <title>Mucilaginibacter mali sp. nov., isolated from rhizosphere soil of apple orchard.</title>
        <authorList>
            <person name="Lee J.-S."/>
            <person name="Kim H.S."/>
            <person name="Kim J.-S."/>
        </authorList>
    </citation>
    <scope>NUCLEOTIDE SEQUENCE [LARGE SCALE GENOMIC DNA]</scope>
    <source>
        <strain evidence="1 2">KCTC 23157</strain>
    </source>
</reference>
<evidence type="ECO:0000313" key="1">
    <source>
        <dbReference type="EMBL" id="MBE9665571.1"/>
    </source>
</evidence>
<name>A0ABR9XDV6_9SPHI</name>
<protein>
    <submittedName>
        <fullName evidence="1">Uncharacterized protein</fullName>
    </submittedName>
</protein>
<proteinExistence type="predicted"/>
<evidence type="ECO:0000313" key="2">
    <source>
        <dbReference type="Proteomes" id="UP000632774"/>
    </source>
</evidence>